<organism evidence="1 2">
    <name type="scientific">Holothuria leucospilota</name>
    <name type="common">Black long sea cucumber</name>
    <name type="synonym">Mertensiothuria leucospilota</name>
    <dbReference type="NCBI Taxonomy" id="206669"/>
    <lineage>
        <taxon>Eukaryota</taxon>
        <taxon>Metazoa</taxon>
        <taxon>Echinodermata</taxon>
        <taxon>Eleutherozoa</taxon>
        <taxon>Echinozoa</taxon>
        <taxon>Holothuroidea</taxon>
        <taxon>Aspidochirotacea</taxon>
        <taxon>Aspidochirotida</taxon>
        <taxon>Holothuriidae</taxon>
        <taxon>Holothuria</taxon>
    </lineage>
</organism>
<name>A0A9Q1CPH1_HOLLE</name>
<sequence length="153" mass="16899">MSRVRCGPGTKHMSLFPTEVAPYLVGTLCLAVPQLQAFPTSSVGTRLGFVPLLSTSKTGTGLTKVPNVGLGTPYEEEGWNVPHQFHAELSLAIKYTFQLTPSIFTPPHFRDSSVLTKNPRNQALIDLEGKVKHRHRHRAIIWGDSEPLYPLQA</sequence>
<evidence type="ECO:0000313" key="2">
    <source>
        <dbReference type="Proteomes" id="UP001152320"/>
    </source>
</evidence>
<keyword evidence="2" id="KW-1185">Reference proteome</keyword>
<reference evidence="1" key="1">
    <citation type="submission" date="2021-10" db="EMBL/GenBank/DDBJ databases">
        <title>Tropical sea cucumber genome reveals ecological adaptation and Cuvierian tubules defense mechanism.</title>
        <authorList>
            <person name="Chen T."/>
        </authorList>
    </citation>
    <scope>NUCLEOTIDE SEQUENCE</scope>
    <source>
        <strain evidence="1">Nanhai2018</strain>
        <tissue evidence="1">Muscle</tissue>
    </source>
</reference>
<evidence type="ECO:0000313" key="1">
    <source>
        <dbReference type="EMBL" id="KAJ8048993.1"/>
    </source>
</evidence>
<accession>A0A9Q1CPH1</accession>
<dbReference type="AlphaFoldDB" id="A0A9Q1CPH1"/>
<comment type="caution">
    <text evidence="1">The sequence shown here is derived from an EMBL/GenBank/DDBJ whole genome shotgun (WGS) entry which is preliminary data.</text>
</comment>
<gene>
    <name evidence="1" type="ORF">HOLleu_01527</name>
</gene>
<dbReference type="Proteomes" id="UP001152320">
    <property type="component" value="Chromosome 1"/>
</dbReference>
<proteinExistence type="predicted"/>
<protein>
    <submittedName>
        <fullName evidence="1">Uncharacterized protein</fullName>
    </submittedName>
</protein>
<dbReference type="EMBL" id="JAIZAY010000001">
    <property type="protein sequence ID" value="KAJ8048993.1"/>
    <property type="molecule type" value="Genomic_DNA"/>
</dbReference>